<name>A0A660SJG5_UNCW3</name>
<evidence type="ECO:0000256" key="1">
    <source>
        <dbReference type="ARBA" id="ARBA00022630"/>
    </source>
</evidence>
<feature type="non-terminal residue" evidence="4">
    <location>
        <position position="1"/>
    </location>
</feature>
<gene>
    <name evidence="4" type="ORF">DRP53_05970</name>
</gene>
<proteinExistence type="predicted"/>
<dbReference type="Proteomes" id="UP000268469">
    <property type="component" value="Unassembled WGS sequence"/>
</dbReference>
<evidence type="ECO:0000259" key="3">
    <source>
        <dbReference type="Pfam" id="PF03358"/>
    </source>
</evidence>
<organism evidence="4 5">
    <name type="scientific">candidate division WOR-3 bacterium</name>
    <dbReference type="NCBI Taxonomy" id="2052148"/>
    <lineage>
        <taxon>Bacteria</taxon>
        <taxon>Bacteria division WOR-3</taxon>
    </lineage>
</organism>
<dbReference type="PANTHER" id="PTHR43278">
    <property type="entry name" value="NAD(P)H-DEPENDENT FMN-CONTAINING OXIDOREDUCTASE YWQN-RELATED"/>
    <property type="match status" value="1"/>
</dbReference>
<protein>
    <submittedName>
        <fullName evidence="4">Flavodoxin family protein</fullName>
    </submittedName>
</protein>
<evidence type="ECO:0000256" key="2">
    <source>
        <dbReference type="ARBA" id="ARBA00022643"/>
    </source>
</evidence>
<dbReference type="PANTHER" id="PTHR43278:SF1">
    <property type="entry name" value="IRON-SULFUR FLAVOPROTEIN MJ1083"/>
    <property type="match status" value="1"/>
</dbReference>
<dbReference type="InterPro" id="IPR005025">
    <property type="entry name" value="FMN_Rdtase-like_dom"/>
</dbReference>
<dbReference type="SUPFAM" id="SSF52218">
    <property type="entry name" value="Flavoproteins"/>
    <property type="match status" value="1"/>
</dbReference>
<comment type="caution">
    <text evidence="4">The sequence shown here is derived from an EMBL/GenBank/DDBJ whole genome shotgun (WGS) entry which is preliminary data.</text>
</comment>
<dbReference type="EMBL" id="QNBE01000049">
    <property type="protein sequence ID" value="RKX70161.1"/>
    <property type="molecule type" value="Genomic_DNA"/>
</dbReference>
<dbReference type="Gene3D" id="3.40.50.360">
    <property type="match status" value="1"/>
</dbReference>
<dbReference type="InterPro" id="IPR029039">
    <property type="entry name" value="Flavoprotein-like_sf"/>
</dbReference>
<dbReference type="InterPro" id="IPR051796">
    <property type="entry name" value="ISF_SsuE-like"/>
</dbReference>
<dbReference type="AlphaFoldDB" id="A0A660SJG5"/>
<reference evidence="4 5" key="1">
    <citation type="submission" date="2018-06" db="EMBL/GenBank/DDBJ databases">
        <title>Extensive metabolic versatility and redundancy in microbially diverse, dynamic hydrothermal sediments.</title>
        <authorList>
            <person name="Dombrowski N."/>
            <person name="Teske A."/>
            <person name="Baker B.J."/>
        </authorList>
    </citation>
    <scope>NUCLEOTIDE SEQUENCE [LARGE SCALE GENOMIC DNA]</scope>
    <source>
        <strain evidence="4">B36_G15</strain>
    </source>
</reference>
<feature type="domain" description="NADPH-dependent FMN reductase-like" evidence="3">
    <location>
        <begin position="7"/>
        <end position="85"/>
    </location>
</feature>
<dbReference type="GO" id="GO:0016491">
    <property type="term" value="F:oxidoreductase activity"/>
    <property type="evidence" value="ECO:0007669"/>
    <property type="project" value="InterPro"/>
</dbReference>
<evidence type="ECO:0000313" key="5">
    <source>
        <dbReference type="Proteomes" id="UP000268469"/>
    </source>
</evidence>
<keyword evidence="1" id="KW-0285">Flavoprotein</keyword>
<accession>A0A660SJG5</accession>
<sequence>RESDFLNCDGIIAGSPVYFGTMAAELKEVFDRFVGLRPRMEGKIGAAFATSADPSGGKETTILSILEAMLIYGMIVCGDPLSATGHYGVSCCGPPDKTTRSNAKKLGRRVAELVIALRKRAYT</sequence>
<evidence type="ECO:0000313" key="4">
    <source>
        <dbReference type="EMBL" id="RKX70161.1"/>
    </source>
</evidence>
<keyword evidence="2" id="KW-0288">FMN</keyword>
<dbReference type="Pfam" id="PF03358">
    <property type="entry name" value="FMN_red"/>
    <property type="match status" value="1"/>
</dbReference>